<comment type="caution">
    <text evidence="1">The sequence shown here is derived from an EMBL/GenBank/DDBJ whole genome shotgun (WGS) entry which is preliminary data.</text>
</comment>
<keyword evidence="2" id="KW-1185">Reference proteome</keyword>
<reference evidence="1 2" key="1">
    <citation type="submission" date="2024-05" db="EMBL/GenBank/DDBJ databases">
        <title>Culex pipiens pipiens assembly and annotation.</title>
        <authorList>
            <person name="Alout H."/>
            <person name="Durand T."/>
        </authorList>
    </citation>
    <scope>NUCLEOTIDE SEQUENCE [LARGE SCALE GENOMIC DNA]</scope>
    <source>
        <strain evidence="1">HA-2024</strain>
        <tissue evidence="1">Whole body</tissue>
    </source>
</reference>
<dbReference type="EMBL" id="JBEHCU010012731">
    <property type="protein sequence ID" value="KAL1375159.1"/>
    <property type="molecule type" value="Genomic_DNA"/>
</dbReference>
<dbReference type="AlphaFoldDB" id="A0ABD1CGN3"/>
<accession>A0ABD1CGN3</accession>
<evidence type="ECO:0000313" key="1">
    <source>
        <dbReference type="EMBL" id="KAL1375159.1"/>
    </source>
</evidence>
<protein>
    <submittedName>
        <fullName evidence="1">Uncharacterized protein</fullName>
    </submittedName>
</protein>
<name>A0ABD1CGN3_CULPP</name>
<sequence length="28" mass="3149">MDFTASIDKVKECGWYWGPISSEGAEKI</sequence>
<dbReference type="Proteomes" id="UP001562425">
    <property type="component" value="Unassembled WGS sequence"/>
</dbReference>
<proteinExistence type="predicted"/>
<feature type="non-terminal residue" evidence="1">
    <location>
        <position position="28"/>
    </location>
</feature>
<gene>
    <name evidence="1" type="ORF">pipiens_017658</name>
</gene>
<organism evidence="1 2">
    <name type="scientific">Culex pipiens pipiens</name>
    <name type="common">Northern house mosquito</name>
    <dbReference type="NCBI Taxonomy" id="38569"/>
    <lineage>
        <taxon>Eukaryota</taxon>
        <taxon>Metazoa</taxon>
        <taxon>Ecdysozoa</taxon>
        <taxon>Arthropoda</taxon>
        <taxon>Hexapoda</taxon>
        <taxon>Insecta</taxon>
        <taxon>Pterygota</taxon>
        <taxon>Neoptera</taxon>
        <taxon>Endopterygota</taxon>
        <taxon>Diptera</taxon>
        <taxon>Nematocera</taxon>
        <taxon>Culicoidea</taxon>
        <taxon>Culicidae</taxon>
        <taxon>Culicinae</taxon>
        <taxon>Culicini</taxon>
        <taxon>Culex</taxon>
        <taxon>Culex</taxon>
    </lineage>
</organism>
<evidence type="ECO:0000313" key="2">
    <source>
        <dbReference type="Proteomes" id="UP001562425"/>
    </source>
</evidence>